<accession>A0AAV9Y0E1</accession>
<dbReference type="Proteomes" id="UP001311799">
    <property type="component" value="Unassembled WGS sequence"/>
</dbReference>
<protein>
    <submittedName>
        <fullName evidence="1">Uncharacterized protein</fullName>
    </submittedName>
</protein>
<name>A0AAV9Y0E1_9CRYT</name>
<evidence type="ECO:0000313" key="1">
    <source>
        <dbReference type="EMBL" id="KAK6589235.1"/>
    </source>
</evidence>
<dbReference type="EMBL" id="JAWDEY010000013">
    <property type="protein sequence ID" value="KAK6589235.1"/>
    <property type="molecule type" value="Genomic_DNA"/>
</dbReference>
<reference evidence="1 2" key="1">
    <citation type="submission" date="2023-10" db="EMBL/GenBank/DDBJ databases">
        <title>Comparative genomics analysis reveals potential genetic determinants of host preference in Cryptosporidium xiaoi.</title>
        <authorList>
            <person name="Xiao L."/>
            <person name="Li J."/>
        </authorList>
    </citation>
    <scope>NUCLEOTIDE SEQUENCE [LARGE SCALE GENOMIC DNA]</scope>
    <source>
        <strain evidence="1 2">52996</strain>
    </source>
</reference>
<dbReference type="AlphaFoldDB" id="A0AAV9Y0E1"/>
<evidence type="ECO:0000313" key="2">
    <source>
        <dbReference type="Proteomes" id="UP001311799"/>
    </source>
</evidence>
<gene>
    <name evidence="1" type="ORF">RS030_213280</name>
</gene>
<comment type="caution">
    <text evidence="1">The sequence shown here is derived from an EMBL/GenBank/DDBJ whole genome shotgun (WGS) entry which is preliminary data.</text>
</comment>
<sequence length="632" mass="71147">MEIENETNTLKDSEIFEKTKSLSYIIENDEDYGSKLTELLSHNSKGVPVLSISKIGLSNSINTVDNKEIESLIDVLFSNSEVINAPEVQLDHYSDSDDFFDEYDNSNRESISETKSEEDQIKNYTEVPGEKNDSLISSSKLSSYFENMYGECDKVIDDGLEFDIEQKEAELTQVEYACGGEEFLIDKLDSDSINECFEQQNELKDEKEELSCENSEKYMRNTVETISIEQASENEGGNVHYKDSDKLDFDDIDVNNLAVSGKTGNEELKEDELHGVNLEQNSYWDHFNSNMDIEVKADRRQGISLTEAFNLDNAESQDNIIKWKLKISNLMRTDNEYNKFNNNRGNNMEEANIKSNTNFYGTSHHTSTEDEIQTNNYDGGLSALIATSKKDLKSDVISEIENELKNCRLSLDINSNRAKNHIGIGSSDLNLALEDLFMDCSEYTTKYDSETSILNDSKHYLTSSPISKSNIGRNIENKNTSSDLKNSTLSSTLNVSKMNECESTVDNNSSSTLNVKLHPRNKIEKNTEIDFSKTLNLTHNSVGSGDFCLENTLRLNSGGSNSRHKNSKYNRNEDLEEAELANTKIRGLGNSNAVSFQSATPDPNDIVVAIKLLAVVKDVKKQISLIKSKRFV</sequence>
<organism evidence="1 2">
    <name type="scientific">Cryptosporidium xiaoi</name>
    <dbReference type="NCBI Taxonomy" id="659607"/>
    <lineage>
        <taxon>Eukaryota</taxon>
        <taxon>Sar</taxon>
        <taxon>Alveolata</taxon>
        <taxon>Apicomplexa</taxon>
        <taxon>Conoidasida</taxon>
        <taxon>Coccidia</taxon>
        <taxon>Eucoccidiorida</taxon>
        <taxon>Eimeriorina</taxon>
        <taxon>Cryptosporidiidae</taxon>
        <taxon>Cryptosporidium</taxon>
    </lineage>
</organism>
<proteinExistence type="predicted"/>
<keyword evidence="2" id="KW-1185">Reference proteome</keyword>